<dbReference type="EMBL" id="JAAXOP010000012">
    <property type="protein sequence ID" value="NKY52579.1"/>
    <property type="molecule type" value="Genomic_DNA"/>
</dbReference>
<keyword evidence="5 8" id="KW-0067">ATP-binding</keyword>
<dbReference type="SUPFAM" id="SSF56059">
    <property type="entry name" value="Glutathione synthetase ATP-binding domain-like"/>
    <property type="match status" value="1"/>
</dbReference>
<dbReference type="Gene3D" id="2.40.50.100">
    <property type="match status" value="1"/>
</dbReference>
<organism evidence="13 14">
    <name type="scientific">Nocardia vermiculata</name>
    <dbReference type="NCBI Taxonomy" id="257274"/>
    <lineage>
        <taxon>Bacteria</taxon>
        <taxon>Bacillati</taxon>
        <taxon>Actinomycetota</taxon>
        <taxon>Actinomycetes</taxon>
        <taxon>Mycobacteriales</taxon>
        <taxon>Nocardiaceae</taxon>
        <taxon>Nocardia</taxon>
    </lineage>
</organism>
<dbReference type="InterPro" id="IPR000089">
    <property type="entry name" value="Biotin_lipoyl"/>
</dbReference>
<comment type="catalytic activity">
    <reaction evidence="7">
        <text>N(6)-biotinyl-L-lysyl-[protein] + hydrogencarbonate + ATP = N(6)-carboxybiotinyl-L-lysyl-[protein] + ADP + phosphate + H(+)</text>
        <dbReference type="Rhea" id="RHEA:13501"/>
        <dbReference type="Rhea" id="RHEA-COMP:10505"/>
        <dbReference type="Rhea" id="RHEA-COMP:10506"/>
        <dbReference type="ChEBI" id="CHEBI:15378"/>
        <dbReference type="ChEBI" id="CHEBI:17544"/>
        <dbReference type="ChEBI" id="CHEBI:30616"/>
        <dbReference type="ChEBI" id="CHEBI:43474"/>
        <dbReference type="ChEBI" id="CHEBI:83144"/>
        <dbReference type="ChEBI" id="CHEBI:83145"/>
        <dbReference type="ChEBI" id="CHEBI:456216"/>
        <dbReference type="EC" id="6.3.4.14"/>
    </reaction>
    <physiologicalReaction direction="left-to-right" evidence="7">
        <dbReference type="Rhea" id="RHEA:13502"/>
    </physiologicalReaction>
</comment>
<dbReference type="InterPro" id="IPR011761">
    <property type="entry name" value="ATP-grasp"/>
</dbReference>
<keyword evidence="4 8" id="KW-0547">Nucleotide-binding</keyword>
<dbReference type="InterPro" id="IPR005479">
    <property type="entry name" value="CPAse_ATP-bd"/>
</dbReference>
<dbReference type="Pfam" id="PF00289">
    <property type="entry name" value="Biotin_carb_N"/>
    <property type="match status" value="1"/>
</dbReference>
<dbReference type="Gene3D" id="3.40.50.20">
    <property type="match status" value="1"/>
</dbReference>
<dbReference type="SUPFAM" id="SSF52440">
    <property type="entry name" value="PreATP-grasp domain"/>
    <property type="match status" value="1"/>
</dbReference>
<dbReference type="InterPro" id="IPR050856">
    <property type="entry name" value="Biotin_carboxylase_complex"/>
</dbReference>
<evidence type="ECO:0000256" key="3">
    <source>
        <dbReference type="ARBA" id="ARBA00022598"/>
    </source>
</evidence>
<protein>
    <recommendedName>
        <fullName evidence="2">biotin carboxylase</fullName>
        <ecNumber evidence="2">6.3.4.14</ecNumber>
    </recommendedName>
</protein>
<keyword evidence="9" id="KW-0175">Coiled coil</keyword>
<dbReference type="PROSITE" id="PS50975">
    <property type="entry name" value="ATP_GRASP"/>
    <property type="match status" value="1"/>
</dbReference>
<sequence length="690" mass="73828">MSAARSTSVPDAGRITNVLVANRGEIARRVFATCRRMGLGTTAVYSDADANAPHVTEADAAIRLPGNTPAETYLRADLIIAAAQAAGADAIHPGYGFLSENAEFAKTVQEAGLVWIGPPVAAIEQMGSKVESKKMMDAAGVPVLKQLDPAEVTAEMLPVLIKASAGGGGRGMRVVRELSQLTEQLEAARREAESAFGDPTVFCERYLETGRHIEVQVMADTHGRVWTVGERECSIQRRHQKVVEEAPSPLVERIGGAGEGTGSEWPPRRDSMRWRLFEAARLASEAIGYQGAGTVEFLADEQGEFFFLEMNTRLQVEHPVTECTTGLDLVRLQLQVAQGYRLPATPPPMRGHSIEVRLYAEDPAQDWQPQSGPVHRIEFGAGTAEFTVLTEPGLRLDSGVVAGSVVGVFYDPMLAKVISYADTRDEAAHLLATALQRARIHGLVTNRDLLVRVLRHPAFLAGDTDTAFFATHGLEQLAAALVSESDEALSIVAAALADAAANRSRATIGAGLPSGWRNLPSQAQHKSYESRNTGVHEVRYRLTRTGLEVDGHDGLALLEAGPDTVVLSVPGERGPVRRRFEIARYGDLVAVDSPLGPVALRKLPRFSDPADQVAEGSLLAPMPGAVIRVGAEAGSTVTKGQPILWLEAMKMEHTIAAPATGLLTELNVVAGQQVDVGTVLAVVHVEDSVE</sequence>
<proteinExistence type="predicted"/>
<dbReference type="Pfam" id="PF02785">
    <property type="entry name" value="Biotin_carb_C"/>
    <property type="match status" value="1"/>
</dbReference>
<dbReference type="InterPro" id="IPR011053">
    <property type="entry name" value="Single_hybrid_motif"/>
</dbReference>
<dbReference type="FunFam" id="3.40.50.20:FF:000010">
    <property type="entry name" value="Propionyl-CoA carboxylase subunit alpha"/>
    <property type="match status" value="1"/>
</dbReference>
<keyword evidence="14" id="KW-1185">Reference proteome</keyword>
<dbReference type="SUPFAM" id="SSF51246">
    <property type="entry name" value="Rudiment single hybrid motif"/>
    <property type="match status" value="1"/>
</dbReference>
<dbReference type="InterPro" id="IPR011764">
    <property type="entry name" value="Biotin_carboxylation_dom"/>
</dbReference>
<evidence type="ECO:0000313" key="13">
    <source>
        <dbReference type="EMBL" id="NKY52579.1"/>
    </source>
</evidence>
<dbReference type="PROSITE" id="PS00188">
    <property type="entry name" value="BIOTIN"/>
    <property type="match status" value="1"/>
</dbReference>
<evidence type="ECO:0000256" key="1">
    <source>
        <dbReference type="ARBA" id="ARBA00001953"/>
    </source>
</evidence>
<dbReference type="GO" id="GO:0005524">
    <property type="term" value="F:ATP binding"/>
    <property type="evidence" value="ECO:0007669"/>
    <property type="project" value="UniProtKB-UniRule"/>
</dbReference>
<dbReference type="InterPro" id="IPR048429">
    <property type="entry name" value="MCC_alpha_BT"/>
</dbReference>
<dbReference type="GO" id="GO:0046872">
    <property type="term" value="F:metal ion binding"/>
    <property type="evidence" value="ECO:0007669"/>
    <property type="project" value="InterPro"/>
</dbReference>
<feature type="coiled-coil region" evidence="9">
    <location>
        <begin position="171"/>
        <end position="198"/>
    </location>
</feature>
<reference evidence="13 14" key="1">
    <citation type="submission" date="2020-04" db="EMBL/GenBank/DDBJ databases">
        <title>MicrobeNet Type strains.</title>
        <authorList>
            <person name="Nicholson A.C."/>
        </authorList>
    </citation>
    <scope>NUCLEOTIDE SEQUENCE [LARGE SCALE GENOMIC DNA]</scope>
    <source>
        <strain evidence="13 14">JCM 12354</strain>
    </source>
</reference>
<evidence type="ECO:0000256" key="4">
    <source>
        <dbReference type="ARBA" id="ARBA00022741"/>
    </source>
</evidence>
<dbReference type="Pfam" id="PF21139">
    <property type="entry name" value="BT_MCC_alpha"/>
    <property type="match status" value="1"/>
</dbReference>
<dbReference type="SUPFAM" id="SSF51230">
    <property type="entry name" value="Single hybrid motif"/>
    <property type="match status" value="1"/>
</dbReference>
<dbReference type="InterPro" id="IPR011054">
    <property type="entry name" value="Rudment_hybrid_motif"/>
</dbReference>
<keyword evidence="6" id="KW-0092">Biotin</keyword>
<evidence type="ECO:0000256" key="8">
    <source>
        <dbReference type="PROSITE-ProRule" id="PRU00409"/>
    </source>
</evidence>
<evidence type="ECO:0000256" key="2">
    <source>
        <dbReference type="ARBA" id="ARBA00013263"/>
    </source>
</evidence>
<dbReference type="CDD" id="cd06850">
    <property type="entry name" value="biotinyl_domain"/>
    <property type="match status" value="1"/>
</dbReference>
<dbReference type="SMART" id="SM00878">
    <property type="entry name" value="Biotin_carb_C"/>
    <property type="match status" value="1"/>
</dbReference>
<keyword evidence="3" id="KW-0436">Ligase</keyword>
<evidence type="ECO:0000256" key="7">
    <source>
        <dbReference type="ARBA" id="ARBA00048501"/>
    </source>
</evidence>
<evidence type="ECO:0000259" key="12">
    <source>
        <dbReference type="PROSITE" id="PS50979"/>
    </source>
</evidence>
<name>A0A846Y7A7_9NOCA</name>
<evidence type="ECO:0000256" key="6">
    <source>
        <dbReference type="ARBA" id="ARBA00023267"/>
    </source>
</evidence>
<dbReference type="PANTHER" id="PTHR18866:SF126">
    <property type="entry name" value="BIOTIN CARBOXYLASE"/>
    <property type="match status" value="1"/>
</dbReference>
<dbReference type="EC" id="6.3.4.14" evidence="2"/>
<evidence type="ECO:0000259" key="10">
    <source>
        <dbReference type="PROSITE" id="PS50968"/>
    </source>
</evidence>
<evidence type="ECO:0000259" key="11">
    <source>
        <dbReference type="PROSITE" id="PS50975"/>
    </source>
</evidence>
<feature type="domain" description="ATP-grasp" evidence="11">
    <location>
        <begin position="128"/>
        <end position="338"/>
    </location>
</feature>
<evidence type="ECO:0000256" key="5">
    <source>
        <dbReference type="ARBA" id="ARBA00022840"/>
    </source>
</evidence>
<dbReference type="InterPro" id="IPR013815">
    <property type="entry name" value="ATP_grasp_subdomain_1"/>
</dbReference>
<accession>A0A846Y7A7</accession>
<dbReference type="Pfam" id="PF00364">
    <property type="entry name" value="Biotin_lipoyl"/>
    <property type="match status" value="1"/>
</dbReference>
<evidence type="ECO:0000256" key="9">
    <source>
        <dbReference type="SAM" id="Coils"/>
    </source>
</evidence>
<gene>
    <name evidence="13" type="ORF">HGA08_20450</name>
</gene>
<dbReference type="RefSeq" id="WP_067878157.1">
    <property type="nucleotide sequence ID" value="NZ_JAAXOP010000012.1"/>
</dbReference>
<dbReference type="InterPro" id="IPR001882">
    <property type="entry name" value="Biotin_BS"/>
</dbReference>
<dbReference type="Pfam" id="PF02786">
    <property type="entry name" value="CPSase_L_D2"/>
    <property type="match status" value="2"/>
</dbReference>
<dbReference type="InterPro" id="IPR016185">
    <property type="entry name" value="PreATP-grasp_dom_sf"/>
</dbReference>
<dbReference type="FunFam" id="2.40.50.100:FF:000003">
    <property type="entry name" value="Acetyl-CoA carboxylase biotin carboxyl carrier protein"/>
    <property type="match status" value="1"/>
</dbReference>
<dbReference type="InterPro" id="IPR005481">
    <property type="entry name" value="BC-like_N"/>
</dbReference>
<dbReference type="PROSITE" id="PS00867">
    <property type="entry name" value="CPSASE_2"/>
    <property type="match status" value="1"/>
</dbReference>
<feature type="domain" description="Biotin carboxylation" evidence="12">
    <location>
        <begin position="14"/>
        <end position="474"/>
    </location>
</feature>
<dbReference type="GO" id="GO:0004075">
    <property type="term" value="F:biotin carboxylase activity"/>
    <property type="evidence" value="ECO:0007669"/>
    <property type="project" value="UniProtKB-EC"/>
</dbReference>
<comment type="cofactor">
    <cofactor evidence="1">
        <name>biotin</name>
        <dbReference type="ChEBI" id="CHEBI:57586"/>
    </cofactor>
</comment>
<comment type="caution">
    <text evidence="13">The sequence shown here is derived from an EMBL/GenBank/DDBJ whole genome shotgun (WGS) entry which is preliminary data.</text>
</comment>
<dbReference type="Proteomes" id="UP000565711">
    <property type="component" value="Unassembled WGS sequence"/>
</dbReference>
<feature type="domain" description="Lipoyl-binding" evidence="10">
    <location>
        <begin position="609"/>
        <end position="684"/>
    </location>
</feature>
<dbReference type="PROSITE" id="PS50968">
    <property type="entry name" value="BIOTINYL_LIPOYL"/>
    <property type="match status" value="1"/>
</dbReference>
<dbReference type="Gene3D" id="3.30.1490.20">
    <property type="entry name" value="ATP-grasp fold, A domain"/>
    <property type="match status" value="1"/>
</dbReference>
<evidence type="ECO:0000313" key="14">
    <source>
        <dbReference type="Proteomes" id="UP000565711"/>
    </source>
</evidence>
<dbReference type="AlphaFoldDB" id="A0A846Y7A7"/>
<dbReference type="PROSITE" id="PS50979">
    <property type="entry name" value="BC"/>
    <property type="match status" value="1"/>
</dbReference>
<dbReference type="InterPro" id="IPR005482">
    <property type="entry name" value="Biotin_COase_C"/>
</dbReference>
<dbReference type="Gene3D" id="3.30.470.20">
    <property type="entry name" value="ATP-grasp fold, B domain"/>
    <property type="match status" value="1"/>
</dbReference>
<dbReference type="PANTHER" id="PTHR18866">
    <property type="entry name" value="CARBOXYLASE:PYRUVATE/ACETYL-COA/PROPIONYL-COA CARBOXYLASE"/>
    <property type="match status" value="1"/>
</dbReference>